<reference evidence="1 2" key="1">
    <citation type="submission" date="2022-06" db="EMBL/GenBank/DDBJ databases">
        <title>Actinoplanes abujensis sp. nov., isolated from Nigerian arid soil.</title>
        <authorList>
            <person name="Ding P."/>
        </authorList>
    </citation>
    <scope>NUCLEOTIDE SEQUENCE [LARGE SCALE GENOMIC DNA]</scope>
    <source>
        <strain evidence="2">TRM88002</strain>
    </source>
</reference>
<comment type="caution">
    <text evidence="1">The sequence shown here is derived from an EMBL/GenBank/DDBJ whole genome shotgun (WGS) entry which is preliminary data.</text>
</comment>
<accession>A0ABT0Y8H1</accession>
<dbReference type="Proteomes" id="UP001523216">
    <property type="component" value="Unassembled WGS sequence"/>
</dbReference>
<gene>
    <name evidence="1" type="ORF">LXN57_32665</name>
</gene>
<evidence type="ECO:0000313" key="2">
    <source>
        <dbReference type="Proteomes" id="UP001523216"/>
    </source>
</evidence>
<dbReference type="EMBL" id="JAMQOL010000047">
    <property type="protein sequence ID" value="MCM4082331.1"/>
    <property type="molecule type" value="Genomic_DNA"/>
</dbReference>
<protein>
    <submittedName>
        <fullName evidence="1">Uncharacterized protein</fullName>
    </submittedName>
</protein>
<evidence type="ECO:0000313" key="1">
    <source>
        <dbReference type="EMBL" id="MCM4082331.1"/>
    </source>
</evidence>
<dbReference type="RefSeq" id="WP_251802049.1">
    <property type="nucleotide sequence ID" value="NZ_JAMQOL010000047.1"/>
</dbReference>
<organism evidence="1 2">
    <name type="scientific">Paractinoplanes hotanensis</name>
    <dbReference type="NCBI Taxonomy" id="2906497"/>
    <lineage>
        <taxon>Bacteria</taxon>
        <taxon>Bacillati</taxon>
        <taxon>Actinomycetota</taxon>
        <taxon>Actinomycetes</taxon>
        <taxon>Micromonosporales</taxon>
        <taxon>Micromonosporaceae</taxon>
        <taxon>Paractinoplanes</taxon>
    </lineage>
</organism>
<sequence length="253" mass="28461">MIRYRMLSRVHLSVRGVVITASRSRVGGGASSQTASRLLIALDKLGEDVPRGCTVEGAVKVVQSLSLLIKIDFWIRNPDYLADELLTEIEQERQPPNLLNSVATMIGGKAPALHRYPMARYLYGAYERPDNALALMTSNRLIRHVRLSDATKARRDYYLLDKGQDAAAKMRAAVPILSWYDQQADAVALIPEARQGSLARRRQYEQPEYEKTPWGAIIPEVTARVRGRALKIAEQFNYPLELPPHRSVVEDQP</sequence>
<keyword evidence="2" id="KW-1185">Reference proteome</keyword>
<proteinExistence type="predicted"/>
<name>A0ABT0Y8H1_9ACTN</name>